<dbReference type="Gene3D" id="3.40.50.2000">
    <property type="entry name" value="Glycogen Phosphorylase B"/>
    <property type="match status" value="2"/>
</dbReference>
<dbReference type="PANTHER" id="PTHR45947:SF3">
    <property type="entry name" value="SULFOQUINOVOSYL TRANSFERASE SQD2"/>
    <property type="match status" value="1"/>
</dbReference>
<dbReference type="AlphaFoldDB" id="G4RKA4"/>
<protein>
    <submittedName>
        <fullName evidence="3">LPS biosynthesis glycosyltransferase</fullName>
    </submittedName>
</protein>
<dbReference type="KEGG" id="ttn:TTX_1362"/>
<feature type="domain" description="Glycosyl transferase family 1" evidence="1">
    <location>
        <begin position="197"/>
        <end position="350"/>
    </location>
</feature>
<evidence type="ECO:0000259" key="2">
    <source>
        <dbReference type="Pfam" id="PF13439"/>
    </source>
</evidence>
<dbReference type="EMBL" id="FN869859">
    <property type="protein sequence ID" value="CCC81999.1"/>
    <property type="molecule type" value="Genomic_DNA"/>
</dbReference>
<dbReference type="HOGENOM" id="CLU_009583_2_1_2"/>
<dbReference type="OrthoDB" id="132546at2157"/>
<reference evidence="3 4" key="1">
    <citation type="journal article" date="2011" name="PLoS ONE">
        <title>The complete genome sequence of Thermoproteus tenax: a physiologically versatile member of the Crenarchaeota.</title>
        <authorList>
            <person name="Siebers B."/>
            <person name="Zaparty M."/>
            <person name="Raddatz G."/>
            <person name="Tjaden B."/>
            <person name="Albers S.V."/>
            <person name="Bell S.D."/>
            <person name="Blombach F."/>
            <person name="Kletzin A."/>
            <person name="Kyrpides N."/>
            <person name="Lanz C."/>
            <person name="Plagens A."/>
            <person name="Rampp M."/>
            <person name="Rosinus A."/>
            <person name="von Jan M."/>
            <person name="Makarova K.S."/>
            <person name="Klenk H.P."/>
            <person name="Schuster S.C."/>
            <person name="Hensel R."/>
        </authorList>
    </citation>
    <scope>NUCLEOTIDE SEQUENCE [LARGE SCALE GENOMIC DNA]</scope>
    <source>
        <strain evidence="4">ATCC 35583 / DSM 2078 / JCM 9277 / NBRC 100435 / Kra 1</strain>
    </source>
</reference>
<dbReference type="Pfam" id="PF00534">
    <property type="entry name" value="Glycos_transf_1"/>
    <property type="match status" value="1"/>
</dbReference>
<dbReference type="eggNOG" id="arCOG01403">
    <property type="taxonomic scope" value="Archaea"/>
</dbReference>
<dbReference type="RefSeq" id="WP_014127254.1">
    <property type="nucleotide sequence ID" value="NC_016070.1"/>
</dbReference>
<sequence length="379" mass="43026">MIIVHVHHSYYPTVGGIENAIKKLAEEQAKLGHEVHVVTSAYGDSVKLGEEINGVHVHRVKAWRAHYPDLTMPKEIPTKLLKTADIVQGWSQNSLFTYIVVKKAKDLQIPIAMFFLGIKYLKRHYNPILRTLGYQYQNWITKKAVNLADLALVTNEVEAEMLQREYGKSAIVLPHGVDEQYIRLPNMADIFRKKYGVEGRVISYIGRIHPTKGLDLLIKAYTDIANEVADTTLIIAGKGCEKYLKRSLKLAAKVKERVRYLGYISEEDKIALIDASEFVVLPSRHAGESYPLLVYEAKARGRPAIVTDVGTLQYHVKNQLEGLVVPRDDKDALAKAVIKLLKDDHLRKTISLYLSKIRNEMITWDQVAERLVNSYMTII</sequence>
<dbReference type="GO" id="GO:0016757">
    <property type="term" value="F:glycosyltransferase activity"/>
    <property type="evidence" value="ECO:0007669"/>
    <property type="project" value="InterPro"/>
</dbReference>
<dbReference type="CDD" id="cd03801">
    <property type="entry name" value="GT4_PimA-like"/>
    <property type="match status" value="1"/>
</dbReference>
<dbReference type="GeneID" id="11262244"/>
<dbReference type="PaxDb" id="768679-TTX_1362"/>
<dbReference type="InterPro" id="IPR050194">
    <property type="entry name" value="Glycosyltransferase_grp1"/>
</dbReference>
<evidence type="ECO:0000313" key="4">
    <source>
        <dbReference type="Proteomes" id="UP000002654"/>
    </source>
</evidence>
<feature type="domain" description="Glycosyltransferase subfamily 4-like N-terminal" evidence="2">
    <location>
        <begin position="14"/>
        <end position="180"/>
    </location>
</feature>
<evidence type="ECO:0000259" key="1">
    <source>
        <dbReference type="Pfam" id="PF00534"/>
    </source>
</evidence>
<dbReference type="PANTHER" id="PTHR45947">
    <property type="entry name" value="SULFOQUINOVOSYL TRANSFERASE SQD2"/>
    <property type="match status" value="1"/>
</dbReference>
<dbReference type="PATRIC" id="fig|768679.9.peg.1382"/>
<dbReference type="SUPFAM" id="SSF53756">
    <property type="entry name" value="UDP-Glycosyltransferase/glycogen phosphorylase"/>
    <property type="match status" value="1"/>
</dbReference>
<accession>G4RKA4</accession>
<dbReference type="Proteomes" id="UP000002654">
    <property type="component" value="Chromosome"/>
</dbReference>
<keyword evidence="4" id="KW-1185">Reference proteome</keyword>
<dbReference type="InterPro" id="IPR001296">
    <property type="entry name" value="Glyco_trans_1"/>
</dbReference>
<gene>
    <name evidence="3" type="ordered locus">TTX_1362</name>
</gene>
<proteinExistence type="predicted"/>
<dbReference type="Pfam" id="PF13439">
    <property type="entry name" value="Glyco_transf_4"/>
    <property type="match status" value="1"/>
</dbReference>
<dbReference type="STRING" id="768679.TTX_1362"/>
<evidence type="ECO:0000313" key="3">
    <source>
        <dbReference type="EMBL" id="CCC81999.1"/>
    </source>
</evidence>
<name>G4RKA4_THETK</name>
<dbReference type="InterPro" id="IPR028098">
    <property type="entry name" value="Glyco_trans_4-like_N"/>
</dbReference>
<organism evidence="3 4">
    <name type="scientific">Thermoproteus tenax (strain ATCC 35583 / DSM 2078 / JCM 9277 / NBRC 100435 / Kra 1)</name>
    <dbReference type="NCBI Taxonomy" id="768679"/>
    <lineage>
        <taxon>Archaea</taxon>
        <taxon>Thermoproteota</taxon>
        <taxon>Thermoprotei</taxon>
        <taxon>Thermoproteales</taxon>
        <taxon>Thermoproteaceae</taxon>
        <taxon>Thermoproteus</taxon>
    </lineage>
</organism>